<dbReference type="GO" id="GO:0005882">
    <property type="term" value="C:intermediate filament"/>
    <property type="evidence" value="ECO:0007669"/>
    <property type="project" value="UniProtKB-KW"/>
</dbReference>
<dbReference type="Gene3D" id="1.20.5.1160">
    <property type="entry name" value="Vasodilator-stimulated phosphoprotein"/>
    <property type="match status" value="1"/>
</dbReference>
<accession>A0A493U018</accession>
<dbReference type="InterPro" id="IPR018039">
    <property type="entry name" value="IF_conserved"/>
</dbReference>
<comment type="subcellular location">
    <subcellularLocation>
        <location evidence="1">Cytoplasm</location>
    </subcellularLocation>
</comment>
<dbReference type="PANTHER" id="PTHR45652">
    <property type="entry name" value="GLIAL FIBRILLARY ACIDIC PROTEIN"/>
    <property type="match status" value="1"/>
</dbReference>
<keyword evidence="11" id="KW-1185">Reference proteome</keyword>
<dbReference type="GO" id="GO:0071346">
    <property type="term" value="P:cellular response to type II interferon"/>
    <property type="evidence" value="ECO:0007669"/>
    <property type="project" value="Ensembl"/>
</dbReference>
<feature type="coiled-coil region" evidence="7">
    <location>
        <begin position="487"/>
        <end position="581"/>
    </location>
</feature>
<feature type="region of interest" description="Disordered" evidence="8">
    <location>
        <begin position="221"/>
        <end position="242"/>
    </location>
</feature>
<organism evidence="10 11">
    <name type="scientific">Anas platyrhynchos platyrhynchos</name>
    <name type="common">Northern mallard</name>
    <dbReference type="NCBI Taxonomy" id="8840"/>
    <lineage>
        <taxon>Eukaryota</taxon>
        <taxon>Metazoa</taxon>
        <taxon>Chordata</taxon>
        <taxon>Craniata</taxon>
        <taxon>Vertebrata</taxon>
        <taxon>Euteleostomi</taxon>
        <taxon>Archelosauria</taxon>
        <taxon>Archosauria</taxon>
        <taxon>Dinosauria</taxon>
        <taxon>Saurischia</taxon>
        <taxon>Theropoda</taxon>
        <taxon>Coelurosauria</taxon>
        <taxon>Aves</taxon>
        <taxon>Neognathae</taxon>
        <taxon>Galloanserae</taxon>
        <taxon>Anseriformes</taxon>
        <taxon>Anatidae</taxon>
        <taxon>Anatinae</taxon>
        <taxon>Anas</taxon>
    </lineage>
</organism>
<dbReference type="GO" id="GO:0005212">
    <property type="term" value="F:structural constituent of eye lens"/>
    <property type="evidence" value="ECO:0007669"/>
    <property type="project" value="Ensembl"/>
</dbReference>
<dbReference type="GO" id="GO:0014002">
    <property type="term" value="P:astrocyte development"/>
    <property type="evidence" value="ECO:0007669"/>
    <property type="project" value="Ensembl"/>
</dbReference>
<gene>
    <name evidence="10" type="primary">VIM</name>
</gene>
<dbReference type="InterPro" id="IPR050405">
    <property type="entry name" value="Intermediate_filament"/>
</dbReference>
<dbReference type="GO" id="GO:0005886">
    <property type="term" value="C:plasma membrane"/>
    <property type="evidence" value="ECO:0007669"/>
    <property type="project" value="Ensembl"/>
</dbReference>
<dbReference type="GO" id="GO:0019904">
    <property type="term" value="F:protein domain specific binding"/>
    <property type="evidence" value="ECO:0007669"/>
    <property type="project" value="Ensembl"/>
</dbReference>
<feature type="domain" description="IF rod" evidence="9">
    <location>
        <begin position="1"/>
        <end position="603"/>
    </location>
</feature>
<dbReference type="GO" id="GO:0043488">
    <property type="term" value="P:regulation of mRNA stability"/>
    <property type="evidence" value="ECO:0007669"/>
    <property type="project" value="Ensembl"/>
</dbReference>
<dbReference type="GO" id="GO:0005829">
    <property type="term" value="C:cytosol"/>
    <property type="evidence" value="ECO:0007669"/>
    <property type="project" value="Ensembl"/>
</dbReference>
<dbReference type="FunFam" id="1.20.5.500:FF:000001">
    <property type="entry name" value="Type II keratin 23"/>
    <property type="match status" value="1"/>
</dbReference>
<dbReference type="GO" id="GO:0005200">
    <property type="term" value="F:structural constituent of cytoskeleton"/>
    <property type="evidence" value="ECO:0007669"/>
    <property type="project" value="Ensembl"/>
</dbReference>
<comment type="similarity">
    <text evidence="5 6">Belongs to the intermediate filament family.</text>
</comment>
<dbReference type="GO" id="GO:0042802">
    <property type="term" value="F:identical protein binding"/>
    <property type="evidence" value="ECO:0007669"/>
    <property type="project" value="Ensembl"/>
</dbReference>
<dbReference type="GO" id="GO:0003725">
    <property type="term" value="F:double-stranded RNA binding"/>
    <property type="evidence" value="ECO:0007669"/>
    <property type="project" value="Ensembl"/>
</dbReference>
<dbReference type="GO" id="GO:0071222">
    <property type="term" value="P:cellular response to lipopolysaccharide"/>
    <property type="evidence" value="ECO:0007669"/>
    <property type="project" value="Ensembl"/>
</dbReference>
<feature type="compositionally biased region" description="Low complexity" evidence="8">
    <location>
        <begin position="222"/>
        <end position="234"/>
    </location>
</feature>
<dbReference type="InterPro" id="IPR039008">
    <property type="entry name" value="IF_rod_dom"/>
</dbReference>
<dbReference type="GO" id="GO:0031252">
    <property type="term" value="C:cell leading edge"/>
    <property type="evidence" value="ECO:0007669"/>
    <property type="project" value="Ensembl"/>
</dbReference>
<evidence type="ECO:0000256" key="7">
    <source>
        <dbReference type="SAM" id="Coils"/>
    </source>
</evidence>
<dbReference type="AlphaFoldDB" id="A0A493U018"/>
<evidence type="ECO:0000256" key="5">
    <source>
        <dbReference type="ARBA" id="ARBA00061646"/>
    </source>
</evidence>
<dbReference type="PROSITE" id="PS00226">
    <property type="entry name" value="IF_ROD_1"/>
    <property type="match status" value="1"/>
</dbReference>
<dbReference type="GO" id="GO:0071225">
    <property type="term" value="P:cellular response to muramyl dipeptide"/>
    <property type="evidence" value="ECO:0007669"/>
    <property type="project" value="Ensembl"/>
</dbReference>
<dbReference type="GO" id="GO:0045335">
    <property type="term" value="C:phagocytic vesicle"/>
    <property type="evidence" value="ECO:0007669"/>
    <property type="project" value="Ensembl"/>
</dbReference>
<dbReference type="GO" id="GO:0060020">
    <property type="term" value="P:Bergmann glial cell differentiation"/>
    <property type="evidence" value="ECO:0007669"/>
    <property type="project" value="Ensembl"/>
</dbReference>
<dbReference type="GO" id="GO:1990254">
    <property type="term" value="F:keratin filament binding"/>
    <property type="evidence" value="ECO:0007669"/>
    <property type="project" value="Ensembl"/>
</dbReference>
<dbReference type="FunFam" id="1.20.5.1160:FF:000001">
    <property type="entry name" value="Keratin type II"/>
    <property type="match status" value="1"/>
</dbReference>
<dbReference type="FunFam" id="1.20.5.170:FF:000002">
    <property type="entry name" value="Type I keratin KA11"/>
    <property type="match status" value="1"/>
</dbReference>
<reference evidence="10" key="3">
    <citation type="submission" date="2025-09" db="UniProtKB">
        <authorList>
            <consortium name="Ensembl"/>
        </authorList>
    </citation>
    <scope>IDENTIFICATION</scope>
</reference>
<name>A0A493U018_ANAPP</name>
<feature type="compositionally biased region" description="Low complexity" evidence="8">
    <location>
        <begin position="287"/>
        <end position="300"/>
    </location>
</feature>
<protein>
    <submittedName>
        <fullName evidence="10">Vimentin</fullName>
    </submittedName>
</protein>
<dbReference type="GO" id="GO:0032967">
    <property type="term" value="P:positive regulation of collagen biosynthetic process"/>
    <property type="evidence" value="ECO:0007669"/>
    <property type="project" value="Ensembl"/>
</dbReference>
<dbReference type="GO" id="GO:0030424">
    <property type="term" value="C:axon"/>
    <property type="evidence" value="ECO:0007669"/>
    <property type="project" value="TreeGrafter"/>
</dbReference>
<dbReference type="Proteomes" id="UP000016666">
    <property type="component" value="Chromosome 2"/>
</dbReference>
<dbReference type="GO" id="GO:0070307">
    <property type="term" value="P:lens fiber cell development"/>
    <property type="evidence" value="ECO:0007669"/>
    <property type="project" value="Ensembl"/>
</dbReference>
<feature type="compositionally biased region" description="Pro residues" evidence="8">
    <location>
        <begin position="88"/>
        <end position="100"/>
    </location>
</feature>
<evidence type="ECO:0000259" key="9">
    <source>
        <dbReference type="PROSITE" id="PS51842"/>
    </source>
</evidence>
<dbReference type="GO" id="GO:0005777">
    <property type="term" value="C:peroxisome"/>
    <property type="evidence" value="ECO:0007669"/>
    <property type="project" value="Ensembl"/>
</dbReference>
<dbReference type="GO" id="GO:0097110">
    <property type="term" value="F:scaffold protein binding"/>
    <property type="evidence" value="ECO:0007669"/>
    <property type="project" value="Ensembl"/>
</dbReference>
<proteinExistence type="inferred from homology"/>
<dbReference type="PROSITE" id="PS51842">
    <property type="entry name" value="IF_ROD_2"/>
    <property type="match status" value="1"/>
</dbReference>
<dbReference type="Pfam" id="PF00038">
    <property type="entry name" value="Filament"/>
    <property type="match status" value="1"/>
</dbReference>
<dbReference type="Gene3D" id="1.20.5.500">
    <property type="entry name" value="Single helix bin"/>
    <property type="match status" value="1"/>
</dbReference>
<sequence>HHSALTSLSFRKLRKRENQKNILKKTVSQKDSALRVPPQRGLRAFPTRPPNHCGLQRGRGGPGQPHPPRRQPQGPREPPLAPLCAARSPPPRPPPGPGRPLPAGRARPLVAGGSGRARSRLKRWGPAGGRRPSPQSLAAPQLPAGLQSPLRLLLLLFLRRHHEHQQQELLVPPHVRRGQPAQHVEPLRGEQQQPLLAGQLAAPQLRTLRLRLARRHLRHQGHLGAAAEQHAPHAAPRRRGLHAGRRHQLGVQGEPHQREGGAAGAQRPLRQLHRQGALPGAAEQDPAGRAGAAQGQGHVPPGRPVRGGDAGAAPAGGPAHQRQGEGGGGAGQPGRRHHEAEGEVSPVLGWVGWVWVCVWGGLGRVRRAGRPPHRCLAACRLQEEMLQREEAENTLQSFRQDVDNASLARLDLERKVESLQEEIVFLKKLHDEEIRELQAQLQEQHIQIDMDVSKPDLTAALRDVRQQYESVAAKNLQEAEEWYKSKFADLSEAANRNNDALRQAKQEANEYRRQIQSLTCEVDALKGSNESLERQMREMEENFALEAANYQDTIGRLQDEIQNMKEEMARHLREYQDLLNVKMALDIEIATYRKLLEGEESRINMPIPTFASLNLRETNIESQPMVDTHSKRTLLIKTVETRDGQVINETSQHHDDLE</sequence>
<dbReference type="SMART" id="SM01391">
    <property type="entry name" value="Filament"/>
    <property type="match status" value="1"/>
</dbReference>
<evidence type="ECO:0000256" key="8">
    <source>
        <dbReference type="SAM" id="MobiDB-lite"/>
    </source>
</evidence>
<evidence type="ECO:0000313" key="11">
    <source>
        <dbReference type="Proteomes" id="UP000016666"/>
    </source>
</evidence>
<keyword evidence="3 6" id="KW-0403">Intermediate filament</keyword>
<keyword evidence="4 7" id="KW-0175">Coiled coil</keyword>
<feature type="compositionally biased region" description="Low complexity" evidence="8">
    <location>
        <begin position="311"/>
        <end position="321"/>
    </location>
</feature>
<evidence type="ECO:0000256" key="4">
    <source>
        <dbReference type="ARBA" id="ARBA00023054"/>
    </source>
</evidence>
<reference evidence="10 11" key="1">
    <citation type="submission" date="2017-10" db="EMBL/GenBank/DDBJ databases">
        <title>A new Pekin duck reference genome.</title>
        <authorList>
            <person name="Hou Z.-C."/>
            <person name="Zhou Z.-K."/>
            <person name="Zhu F."/>
            <person name="Hou S.-S."/>
        </authorList>
    </citation>
    <scope>NUCLEOTIDE SEQUENCE [LARGE SCALE GENOMIC DNA]</scope>
</reference>
<dbReference type="PANTHER" id="PTHR45652:SF5">
    <property type="entry name" value="VIMENTIN"/>
    <property type="match status" value="1"/>
</dbReference>
<dbReference type="GO" id="GO:0045109">
    <property type="term" value="P:intermediate filament organization"/>
    <property type="evidence" value="ECO:0007669"/>
    <property type="project" value="Ensembl"/>
</dbReference>
<feature type="region of interest" description="Disordered" evidence="8">
    <location>
        <begin position="276"/>
        <end position="341"/>
    </location>
</feature>
<keyword evidence="2" id="KW-0963">Cytoplasm</keyword>
<evidence type="ECO:0000256" key="6">
    <source>
        <dbReference type="RuleBase" id="RU000685"/>
    </source>
</evidence>
<dbReference type="SUPFAM" id="SSF64593">
    <property type="entry name" value="Intermediate filament protein, coiled coil region"/>
    <property type="match status" value="1"/>
</dbReference>
<evidence type="ECO:0000256" key="3">
    <source>
        <dbReference type="ARBA" id="ARBA00022754"/>
    </source>
</evidence>
<dbReference type="GO" id="GO:0010628">
    <property type="term" value="P:positive regulation of gene expression"/>
    <property type="evidence" value="ECO:0007669"/>
    <property type="project" value="Ensembl"/>
</dbReference>
<dbReference type="Gene3D" id="1.20.5.170">
    <property type="match status" value="1"/>
</dbReference>
<evidence type="ECO:0000256" key="1">
    <source>
        <dbReference type="ARBA" id="ARBA00004496"/>
    </source>
</evidence>
<reference evidence="10" key="2">
    <citation type="submission" date="2025-08" db="UniProtKB">
        <authorList>
            <consortium name="Ensembl"/>
        </authorList>
    </citation>
    <scope>IDENTIFICATION</scope>
</reference>
<evidence type="ECO:0000313" key="10">
    <source>
        <dbReference type="Ensembl" id="ENSAPLP00000031399.1"/>
    </source>
</evidence>
<evidence type="ECO:0000256" key="2">
    <source>
        <dbReference type="ARBA" id="ARBA00022490"/>
    </source>
</evidence>
<dbReference type="GO" id="GO:0031175">
    <property type="term" value="P:neuron projection development"/>
    <property type="evidence" value="ECO:0007669"/>
    <property type="project" value="Ensembl"/>
</dbReference>
<dbReference type="Ensembl" id="ENSAPLT00000043773.1">
    <property type="protein sequence ID" value="ENSAPLP00000031399.1"/>
    <property type="gene ID" value="ENSAPLG00000010218.2"/>
</dbReference>
<feature type="region of interest" description="Disordered" evidence="8">
    <location>
        <begin position="1"/>
        <end position="142"/>
    </location>
</feature>
<dbReference type="GeneTree" id="ENSGT00940000156146"/>
<dbReference type="GO" id="GO:0010977">
    <property type="term" value="P:negative regulation of neuron projection development"/>
    <property type="evidence" value="ECO:0007669"/>
    <property type="project" value="Ensembl"/>
</dbReference>
<feature type="coiled-coil region" evidence="7">
    <location>
        <begin position="381"/>
        <end position="447"/>
    </location>
</feature>
<dbReference type="STRING" id="8840.ENSAPLP00000031399"/>